<dbReference type="AlphaFoldDB" id="A0A1C4ZRT7"/>
<gene>
    <name evidence="2" type="ORF">GA0070215_12016</name>
</gene>
<dbReference type="RefSeq" id="WP_091048827.1">
    <property type="nucleotide sequence ID" value="NZ_FMCV01000020.1"/>
</dbReference>
<feature type="compositionally biased region" description="Low complexity" evidence="1">
    <location>
        <begin position="318"/>
        <end position="328"/>
    </location>
</feature>
<organism evidence="2 3">
    <name type="scientific">Micromonospora marina</name>
    <dbReference type="NCBI Taxonomy" id="307120"/>
    <lineage>
        <taxon>Bacteria</taxon>
        <taxon>Bacillati</taxon>
        <taxon>Actinomycetota</taxon>
        <taxon>Actinomycetes</taxon>
        <taxon>Micromonosporales</taxon>
        <taxon>Micromonosporaceae</taxon>
        <taxon>Micromonospora</taxon>
    </lineage>
</organism>
<evidence type="ECO:0000256" key="1">
    <source>
        <dbReference type="SAM" id="MobiDB-lite"/>
    </source>
</evidence>
<feature type="compositionally biased region" description="Gly residues" evidence="1">
    <location>
        <begin position="345"/>
        <end position="354"/>
    </location>
</feature>
<evidence type="ECO:0000313" key="3">
    <source>
        <dbReference type="Proteomes" id="UP000198551"/>
    </source>
</evidence>
<feature type="compositionally biased region" description="Gly residues" evidence="1">
    <location>
        <begin position="305"/>
        <end position="317"/>
    </location>
</feature>
<dbReference type="EMBL" id="FMCV01000020">
    <property type="protein sequence ID" value="SCF35760.1"/>
    <property type="molecule type" value="Genomic_DNA"/>
</dbReference>
<feature type="region of interest" description="Disordered" evidence="1">
    <location>
        <begin position="229"/>
        <end position="354"/>
    </location>
</feature>
<sequence>MAAGTWERCVREVTLSADPETVGSVGAGWKNLATALGHLRDSLVGRSFVGPVAAGQERPHTGGLPGMLAGWTGSGGDAYREHLGDIGKQIEELVTYASNVSGALTRIEGDIRKTVASIPIPLMDNFGWNEWSLPGGTELDDARDGESQSGFLAVLRSDYQSNQALYADGAFRDKADDLEATMKIDGNASDQKRGGWWDTKSHLDNWYNDNQKAANAAMSPLPAAVEAERPKLAVPRPTDSEMGDGYRGEPRVPPTGVPGGGLPGGGAPGGGAPAGGGGPMLSIGSTGIGGGGTPGGGSFTPPSGGPGGGLPGGGTPGGSYTPPTTGGIPELGGAPGSGTPEYGSGLAGAGGPGTITAGGPGTLGLGGGAGGLSAGGAGGLSAGGAGGLSAGGGFGGGGAGLGAVGGIGGGTGAVGGMAMGGLPGMVGGGNGKVPPLTSAASALKAAAAAGPGGTGGARGGMAGAGMVGGGMMGGHGGAGHGGDAAGHSSWLTEDDDPWGAGDGASPGILR</sequence>
<feature type="compositionally biased region" description="Gly residues" evidence="1">
    <location>
        <begin position="286"/>
        <end position="298"/>
    </location>
</feature>
<name>A0A1C4ZRT7_9ACTN</name>
<feature type="region of interest" description="Disordered" evidence="1">
    <location>
        <begin position="478"/>
        <end position="510"/>
    </location>
</feature>
<reference evidence="3" key="1">
    <citation type="submission" date="2016-06" db="EMBL/GenBank/DDBJ databases">
        <authorList>
            <person name="Varghese N."/>
        </authorList>
    </citation>
    <scope>NUCLEOTIDE SEQUENCE [LARGE SCALE GENOMIC DNA]</scope>
    <source>
        <strain evidence="3">DSM 45555</strain>
    </source>
</reference>
<evidence type="ECO:0008006" key="4">
    <source>
        <dbReference type="Google" id="ProtNLM"/>
    </source>
</evidence>
<proteinExistence type="predicted"/>
<protein>
    <recommendedName>
        <fullName evidence="4">PPE family protein</fullName>
    </recommendedName>
</protein>
<dbReference type="Proteomes" id="UP000198551">
    <property type="component" value="Unassembled WGS sequence"/>
</dbReference>
<accession>A0A1C4ZRT7</accession>
<feature type="compositionally biased region" description="Gly residues" evidence="1">
    <location>
        <begin position="257"/>
        <end position="279"/>
    </location>
</feature>
<evidence type="ECO:0000313" key="2">
    <source>
        <dbReference type="EMBL" id="SCF35760.1"/>
    </source>
</evidence>
<keyword evidence="3" id="KW-1185">Reference proteome</keyword>